<gene>
    <name evidence="9" type="primary">trpC</name>
    <name evidence="11" type="ORF">MUDAN_MDHGFNIF_01185</name>
</gene>
<dbReference type="Proteomes" id="UP000289996">
    <property type="component" value="Unassembled WGS sequence"/>
</dbReference>
<dbReference type="InterPro" id="IPR001468">
    <property type="entry name" value="Indole-3-GlycerolPSynthase_CS"/>
</dbReference>
<protein>
    <recommendedName>
        <fullName evidence="9">Indole-3-glycerol phosphate synthase</fullName>
        <shortName evidence="9">IGPS</shortName>
        <ecNumber evidence="9">4.1.1.48</ecNumber>
    </recommendedName>
</protein>
<dbReference type="CDD" id="cd00331">
    <property type="entry name" value="IGPS"/>
    <property type="match status" value="1"/>
</dbReference>
<evidence type="ECO:0000256" key="4">
    <source>
        <dbReference type="ARBA" id="ARBA00022605"/>
    </source>
</evidence>
<comment type="similarity">
    <text evidence="3 9">Belongs to the TrpC family.</text>
</comment>
<keyword evidence="7 9" id="KW-0057">Aromatic amino acid biosynthesis</keyword>
<keyword evidence="4 9" id="KW-0028">Amino-acid biosynthesis</keyword>
<keyword evidence="12" id="KW-1185">Reference proteome</keyword>
<keyword evidence="8 9" id="KW-0456">Lyase</keyword>
<name>A0A660E0M4_9LACO</name>
<reference evidence="11 12" key="1">
    <citation type="submission" date="2018-11" db="EMBL/GenBank/DDBJ databases">
        <authorList>
            <person name="Wuyts S."/>
        </authorList>
    </citation>
    <scope>NUCLEOTIDE SEQUENCE [LARGE SCALE GENOMIC DNA]</scope>
    <source>
        <strain evidence="11">Lactobacillus mudanjiangensis AMBF249</strain>
    </source>
</reference>
<evidence type="ECO:0000256" key="6">
    <source>
        <dbReference type="ARBA" id="ARBA00022822"/>
    </source>
</evidence>
<dbReference type="EMBL" id="UYIG01000152">
    <property type="protein sequence ID" value="VDG29650.1"/>
    <property type="molecule type" value="Genomic_DNA"/>
</dbReference>
<organism evidence="11 12">
    <name type="scientific">Lactiplantibacillus mudanjiangensis</name>
    <dbReference type="NCBI Taxonomy" id="1296538"/>
    <lineage>
        <taxon>Bacteria</taxon>
        <taxon>Bacillati</taxon>
        <taxon>Bacillota</taxon>
        <taxon>Bacilli</taxon>
        <taxon>Lactobacillales</taxon>
        <taxon>Lactobacillaceae</taxon>
        <taxon>Lactiplantibacillus</taxon>
    </lineage>
</organism>
<dbReference type="RefSeq" id="WP_130846797.1">
    <property type="nucleotide sequence ID" value="NZ_UYIE01000013.1"/>
</dbReference>
<evidence type="ECO:0000313" key="11">
    <source>
        <dbReference type="EMBL" id="VDG29650.1"/>
    </source>
</evidence>
<dbReference type="AlphaFoldDB" id="A0A660E0M4"/>
<dbReference type="UniPathway" id="UPA00035">
    <property type="reaction ID" value="UER00043"/>
</dbReference>
<evidence type="ECO:0000256" key="1">
    <source>
        <dbReference type="ARBA" id="ARBA00001633"/>
    </source>
</evidence>
<dbReference type="NCBIfam" id="NF001377">
    <property type="entry name" value="PRK00278.2-4"/>
    <property type="match status" value="1"/>
</dbReference>
<dbReference type="InterPro" id="IPR013798">
    <property type="entry name" value="Indole-3-glycerol_P_synth_dom"/>
</dbReference>
<evidence type="ECO:0000313" key="12">
    <source>
        <dbReference type="Proteomes" id="UP000289996"/>
    </source>
</evidence>
<evidence type="ECO:0000256" key="5">
    <source>
        <dbReference type="ARBA" id="ARBA00022793"/>
    </source>
</evidence>
<dbReference type="InterPro" id="IPR011060">
    <property type="entry name" value="RibuloseP-bd_barrel"/>
</dbReference>
<evidence type="ECO:0000256" key="9">
    <source>
        <dbReference type="HAMAP-Rule" id="MF_00134"/>
    </source>
</evidence>
<dbReference type="GO" id="GO:0004425">
    <property type="term" value="F:indole-3-glycerol-phosphate synthase activity"/>
    <property type="evidence" value="ECO:0007669"/>
    <property type="project" value="UniProtKB-UniRule"/>
</dbReference>
<dbReference type="Gene3D" id="3.20.20.70">
    <property type="entry name" value="Aldolase class I"/>
    <property type="match status" value="1"/>
</dbReference>
<proteinExistence type="inferred from homology"/>
<accession>A0A660E0M4</accession>
<dbReference type="EC" id="4.1.1.48" evidence="9"/>
<dbReference type="OrthoDB" id="9804217at2"/>
<evidence type="ECO:0000259" key="10">
    <source>
        <dbReference type="Pfam" id="PF00218"/>
    </source>
</evidence>
<dbReference type="HAMAP" id="MF_00134_B">
    <property type="entry name" value="IGPS_B"/>
    <property type="match status" value="1"/>
</dbReference>
<sequence length="264" mass="27941">MILDDLVAATTARVNAAQQQQSLAKLKVQVATMPTPVSFLTVLRQPGLQVIGEVKQASPSKGQIVTTFEPEKIAQAYQQAGVAAISVLTEPSYFHGSLAILKQVAATVETPVLCKDFIIESYQIYQAKLAGASAILLIVAILTPKQLRAYLALAHQLGLTALVEAHSASEIKQALAVGAQVIGVNNRNLKDFTVDLNNSIQLRSAVPADVVFVAESGIKTAADVARLTAAKVDAVLIGETLMRAPDKAAQLRALNLGRDQIATN</sequence>
<dbReference type="InterPro" id="IPR013785">
    <property type="entry name" value="Aldolase_TIM"/>
</dbReference>
<evidence type="ECO:0000256" key="8">
    <source>
        <dbReference type="ARBA" id="ARBA00023239"/>
    </source>
</evidence>
<dbReference type="SUPFAM" id="SSF51366">
    <property type="entry name" value="Ribulose-phoshate binding barrel"/>
    <property type="match status" value="1"/>
</dbReference>
<dbReference type="PROSITE" id="PS00614">
    <property type="entry name" value="IGPS"/>
    <property type="match status" value="1"/>
</dbReference>
<dbReference type="FunFam" id="3.20.20.70:FF:000024">
    <property type="entry name" value="Indole-3-glycerol phosphate synthase"/>
    <property type="match status" value="1"/>
</dbReference>
<evidence type="ECO:0000256" key="2">
    <source>
        <dbReference type="ARBA" id="ARBA00004696"/>
    </source>
</evidence>
<dbReference type="GO" id="GO:0000162">
    <property type="term" value="P:L-tryptophan biosynthetic process"/>
    <property type="evidence" value="ECO:0007669"/>
    <property type="project" value="UniProtKB-UniRule"/>
</dbReference>
<evidence type="ECO:0000256" key="3">
    <source>
        <dbReference type="ARBA" id="ARBA00008737"/>
    </source>
</evidence>
<keyword evidence="5 9" id="KW-0210">Decarboxylase</keyword>
<comment type="catalytic activity">
    <reaction evidence="1 9">
        <text>1-(2-carboxyphenylamino)-1-deoxy-D-ribulose 5-phosphate + H(+) = (1S,2R)-1-C-(indol-3-yl)glycerol 3-phosphate + CO2 + H2O</text>
        <dbReference type="Rhea" id="RHEA:23476"/>
        <dbReference type="ChEBI" id="CHEBI:15377"/>
        <dbReference type="ChEBI" id="CHEBI:15378"/>
        <dbReference type="ChEBI" id="CHEBI:16526"/>
        <dbReference type="ChEBI" id="CHEBI:58613"/>
        <dbReference type="ChEBI" id="CHEBI:58866"/>
        <dbReference type="EC" id="4.1.1.48"/>
    </reaction>
</comment>
<dbReference type="GO" id="GO:0004640">
    <property type="term" value="F:phosphoribosylanthranilate isomerase activity"/>
    <property type="evidence" value="ECO:0007669"/>
    <property type="project" value="TreeGrafter"/>
</dbReference>
<feature type="domain" description="Indole-3-glycerol phosphate synthase" evidence="10">
    <location>
        <begin position="3"/>
        <end position="254"/>
    </location>
</feature>
<dbReference type="PANTHER" id="PTHR22854">
    <property type="entry name" value="TRYPTOPHAN BIOSYNTHESIS PROTEIN"/>
    <property type="match status" value="1"/>
</dbReference>
<comment type="pathway">
    <text evidence="2 9">Amino-acid biosynthesis; L-tryptophan biosynthesis; L-tryptophan from chorismate: step 4/5.</text>
</comment>
<keyword evidence="6 9" id="KW-0822">Tryptophan biosynthesis</keyword>
<dbReference type="Pfam" id="PF00218">
    <property type="entry name" value="IGPS"/>
    <property type="match status" value="1"/>
</dbReference>
<dbReference type="InterPro" id="IPR045186">
    <property type="entry name" value="Indole-3-glycerol_P_synth"/>
</dbReference>
<dbReference type="PANTHER" id="PTHR22854:SF2">
    <property type="entry name" value="INDOLE-3-GLYCEROL-PHOSPHATE SYNTHASE"/>
    <property type="match status" value="1"/>
</dbReference>
<evidence type="ECO:0000256" key="7">
    <source>
        <dbReference type="ARBA" id="ARBA00023141"/>
    </source>
</evidence>